<keyword evidence="7" id="KW-0407">Ion channel</keyword>
<evidence type="ECO:0000256" key="9">
    <source>
        <dbReference type="SAM" id="Phobius"/>
    </source>
</evidence>
<dbReference type="InterPro" id="IPR041491">
    <property type="entry name" value="TRPM_SLOG"/>
</dbReference>
<keyword evidence="6 9" id="KW-0472">Membrane</keyword>
<evidence type="ECO:0000256" key="6">
    <source>
        <dbReference type="ARBA" id="ARBA00023136"/>
    </source>
</evidence>
<dbReference type="GO" id="GO:0005886">
    <property type="term" value="C:plasma membrane"/>
    <property type="evidence" value="ECO:0007669"/>
    <property type="project" value="TreeGrafter"/>
</dbReference>
<gene>
    <name evidence="12" type="ORF">VCS650_LOCUS14002</name>
</gene>
<evidence type="ECO:0000256" key="5">
    <source>
        <dbReference type="ARBA" id="ARBA00023065"/>
    </source>
</evidence>
<evidence type="ECO:0000259" key="11">
    <source>
        <dbReference type="Pfam" id="PF25508"/>
    </source>
</evidence>
<dbReference type="Pfam" id="PF18139">
    <property type="entry name" value="LSDAT_euk"/>
    <property type="match status" value="1"/>
</dbReference>
<evidence type="ECO:0000256" key="4">
    <source>
        <dbReference type="ARBA" id="ARBA00022989"/>
    </source>
</evidence>
<feature type="domain" description="TRPM-like" evidence="11">
    <location>
        <begin position="493"/>
        <end position="756"/>
    </location>
</feature>
<keyword evidence="2" id="KW-0813">Transport</keyword>
<evidence type="ECO:0000313" key="12">
    <source>
        <dbReference type="EMBL" id="CAF0987335.1"/>
    </source>
</evidence>
<dbReference type="InterPro" id="IPR057366">
    <property type="entry name" value="TRPM-like"/>
</dbReference>
<feature type="transmembrane region" description="Helical" evidence="9">
    <location>
        <begin position="1121"/>
        <end position="1139"/>
    </location>
</feature>
<evidence type="ECO:0000313" key="13">
    <source>
        <dbReference type="Proteomes" id="UP000663891"/>
    </source>
</evidence>
<evidence type="ECO:0000256" key="7">
    <source>
        <dbReference type="ARBA" id="ARBA00023303"/>
    </source>
</evidence>
<feature type="transmembrane region" description="Helical" evidence="9">
    <location>
        <begin position="996"/>
        <end position="1014"/>
    </location>
</feature>
<organism evidence="12 13">
    <name type="scientific">Adineta steineri</name>
    <dbReference type="NCBI Taxonomy" id="433720"/>
    <lineage>
        <taxon>Eukaryota</taxon>
        <taxon>Metazoa</taxon>
        <taxon>Spiralia</taxon>
        <taxon>Gnathifera</taxon>
        <taxon>Rotifera</taxon>
        <taxon>Eurotatoria</taxon>
        <taxon>Bdelloidea</taxon>
        <taxon>Adinetida</taxon>
        <taxon>Adinetidae</taxon>
        <taxon>Adineta</taxon>
    </lineage>
</organism>
<evidence type="ECO:0000259" key="10">
    <source>
        <dbReference type="Pfam" id="PF18139"/>
    </source>
</evidence>
<dbReference type="AlphaFoldDB" id="A0A814FY20"/>
<keyword evidence="4 9" id="KW-1133">Transmembrane helix</keyword>
<dbReference type="OrthoDB" id="9994106at2759"/>
<sequence>MSRNKVERKYNPAQYDSAFDSLPINSRRCVVFSPDNPNKKLCHCNRAANEHPEIDNQSRENEQWRLDTHTIKEPNKEQGVCLTNGAPYVRCDIETDPTIVETILLDIWKIPRPALLMQIIGGHKYFKLQGKMGDTFLDDLVKFVSKSNTWLLTSGANVGIVQLLGQTIRKRKLTKPLDKTVAIGVCNYGCVKNIKDFQRLESNNSSLIESQDLKNMNQWRPGEQSLEMNHTHFLLLDDGTIRYFDIGDYRTRLVKTIAHKHTNQTLPIPIVTLLFEGGEDSIRSIYNDLRRNIPIIIINNTARIADYLVRWLSRTTEMDLDVDWTNPVDINDYIISNDSNNLDSTTNPSNNSNGNPLFVKFEKYIDSMSDELFQAINGTDRNRSRKIIITDNLKTINANILLMILYCLQPKVRTKISIFDYNKNEKLSETILRSICKSVEIKIHKKKSNLKKTDTFIPHFDHLLELAIDWDCINTAKEWIVQDSLDNIYDKKSIFFRALTKQRHKFVHYFIQLGFEIDEIFFHPKLNPFASRNNNKRYQEFISLLYTEEAINREDWLLRNIIQTTNDRNEKIICSTDDLNQLFRDLIGGYIKKLYYDTQIEEEEDRMGIKHFTNIISPMPDIEQGQLVHTEIIYKQLAKDYIIRDLFLWSIAMNYMELAKVFLAHMKDRICGALIATEILSHLRDKSSDAVYGDIKVDLTRWIKYFEQYALNCMDLCFKNDPNMAQILTVQRVEAFGDVTCLQVADDANSKRFASHPCCRQAENSIWYDKLHSDQFHIRYYIGQLIGIWTLGLLAPFTARFRTVNQNPLPTEPTLQPYGINYCDSYAINHFDSNITKKLYQIWQFHQSLHIKFTYHHIQYTVFLFLFSYVLLFSFEPIYDDKSSIHPAEIYVILSVTCMLIEEIRIFFSQDSLSLMGKCYNYFGYFFKQLCLISFILFYIGLILRFKANGYSETFQAARVFLGYDLWLWWMRSLSFITVSPFLGPHLVSIGKMLKNLAFFAIFIAVMMTAYGVASRSMAFYGTFPFTGRDIFKAILYPVYYLLYTNLSGELSGLDESTYDTTSIATHVLLAFHMLLINVLLVNLLIAMFNQSFQDVQSIQTDIWNYQQYAVVREYYDRPPLFLPFSTIFDIIALIKMFYHWYLRVRYNYANPLQRVFKVIAVQPELELVWQEFESASTYAYAQREALTKIDRVTVENDSVSRESGGTSGDLSGSNNRKENDAINQLRNEFKIAIRDIRNDIRLIAKQK</sequence>
<feature type="transmembrane region" description="Helical" evidence="9">
    <location>
        <begin position="966"/>
        <end position="984"/>
    </location>
</feature>
<evidence type="ECO:0000256" key="3">
    <source>
        <dbReference type="ARBA" id="ARBA00022692"/>
    </source>
</evidence>
<evidence type="ECO:0000256" key="2">
    <source>
        <dbReference type="ARBA" id="ARBA00022448"/>
    </source>
</evidence>
<accession>A0A814FY20</accession>
<feature type="transmembrane region" description="Helical" evidence="9">
    <location>
        <begin position="920"/>
        <end position="946"/>
    </location>
</feature>
<feature type="domain" description="TRPM SLOG" evidence="10">
    <location>
        <begin position="86"/>
        <end position="317"/>
    </location>
</feature>
<protein>
    <submittedName>
        <fullName evidence="12">Uncharacterized protein</fullName>
    </submittedName>
</protein>
<proteinExistence type="predicted"/>
<dbReference type="EMBL" id="CAJNON010000115">
    <property type="protein sequence ID" value="CAF0987335.1"/>
    <property type="molecule type" value="Genomic_DNA"/>
</dbReference>
<dbReference type="InterPro" id="IPR050927">
    <property type="entry name" value="TRPM"/>
</dbReference>
<feature type="region of interest" description="Disordered" evidence="8">
    <location>
        <begin position="1198"/>
        <end position="1218"/>
    </location>
</feature>
<feature type="compositionally biased region" description="Polar residues" evidence="8">
    <location>
        <begin position="1202"/>
        <end position="1215"/>
    </location>
</feature>
<dbReference type="Proteomes" id="UP000663891">
    <property type="component" value="Unassembled WGS sequence"/>
</dbReference>
<feature type="transmembrane region" description="Helical" evidence="9">
    <location>
        <begin position="1064"/>
        <end position="1089"/>
    </location>
</feature>
<feature type="transmembrane region" description="Helical" evidence="9">
    <location>
        <begin position="858"/>
        <end position="878"/>
    </location>
</feature>
<dbReference type="PANTHER" id="PTHR13800">
    <property type="entry name" value="TRANSIENT RECEPTOR POTENTIAL CATION CHANNEL, SUBFAMILY M, MEMBER 6"/>
    <property type="match status" value="1"/>
</dbReference>
<keyword evidence="3 9" id="KW-0812">Transmembrane</keyword>
<reference evidence="12" key="1">
    <citation type="submission" date="2021-02" db="EMBL/GenBank/DDBJ databases">
        <authorList>
            <person name="Nowell W R."/>
        </authorList>
    </citation>
    <scope>NUCLEOTIDE SEQUENCE</scope>
</reference>
<evidence type="ECO:0000256" key="8">
    <source>
        <dbReference type="SAM" id="MobiDB-lite"/>
    </source>
</evidence>
<keyword evidence="5" id="KW-0406">Ion transport</keyword>
<comment type="subcellular location">
    <subcellularLocation>
        <location evidence="1">Membrane</location>
        <topology evidence="1">Multi-pass membrane protein</topology>
    </subcellularLocation>
</comment>
<comment type="caution">
    <text evidence="12">The sequence shown here is derived from an EMBL/GenBank/DDBJ whole genome shotgun (WGS) entry which is preliminary data.</text>
</comment>
<feature type="transmembrane region" description="Helical" evidence="9">
    <location>
        <begin position="780"/>
        <end position="799"/>
    </location>
</feature>
<feature type="transmembrane region" description="Helical" evidence="9">
    <location>
        <begin position="890"/>
        <end position="908"/>
    </location>
</feature>
<evidence type="ECO:0000256" key="1">
    <source>
        <dbReference type="ARBA" id="ARBA00004141"/>
    </source>
</evidence>
<dbReference type="Pfam" id="PF25508">
    <property type="entry name" value="TRPM2"/>
    <property type="match status" value="1"/>
</dbReference>
<name>A0A814FY20_9BILA</name>
<feature type="transmembrane region" description="Helical" evidence="9">
    <location>
        <begin position="1034"/>
        <end position="1052"/>
    </location>
</feature>
<dbReference type="PANTHER" id="PTHR13800:SF12">
    <property type="entry name" value="TRANSIENT RECEPTOR POTENTIAL CATION CHANNEL SUBFAMILY M MEMBER-LIKE 2"/>
    <property type="match status" value="1"/>
</dbReference>
<dbReference type="GO" id="GO:0099604">
    <property type="term" value="F:ligand-gated calcium channel activity"/>
    <property type="evidence" value="ECO:0007669"/>
    <property type="project" value="TreeGrafter"/>
</dbReference>